<accession>A0AAW1RBS2</accession>
<keyword evidence="1" id="KW-0540">Nuclease</keyword>
<dbReference type="GO" id="GO:0006289">
    <property type="term" value="P:nucleotide-excision repair"/>
    <property type="evidence" value="ECO:0007669"/>
    <property type="project" value="InterPro"/>
</dbReference>
<feature type="compositionally biased region" description="Polar residues" evidence="7">
    <location>
        <begin position="50"/>
        <end position="64"/>
    </location>
</feature>
<feature type="region of interest" description="Disordered" evidence="7">
    <location>
        <begin position="227"/>
        <end position="266"/>
    </location>
</feature>
<keyword evidence="9" id="KW-1185">Reference proteome</keyword>
<feature type="compositionally biased region" description="Basic and acidic residues" evidence="7">
    <location>
        <begin position="417"/>
        <end position="427"/>
    </location>
</feature>
<evidence type="ECO:0000256" key="6">
    <source>
        <dbReference type="ARBA" id="ARBA00023204"/>
    </source>
</evidence>
<evidence type="ECO:0000256" key="5">
    <source>
        <dbReference type="ARBA" id="ARBA00022801"/>
    </source>
</evidence>
<evidence type="ECO:0000256" key="2">
    <source>
        <dbReference type="ARBA" id="ARBA00022759"/>
    </source>
</evidence>
<dbReference type="AlphaFoldDB" id="A0AAW1RBS2"/>
<organism evidence="8 9">
    <name type="scientific">Apatococcus lobatus</name>
    <dbReference type="NCBI Taxonomy" id="904363"/>
    <lineage>
        <taxon>Eukaryota</taxon>
        <taxon>Viridiplantae</taxon>
        <taxon>Chlorophyta</taxon>
        <taxon>core chlorophytes</taxon>
        <taxon>Trebouxiophyceae</taxon>
        <taxon>Chlorellales</taxon>
        <taxon>Chlorellaceae</taxon>
        <taxon>Apatococcus</taxon>
    </lineage>
</organism>
<feature type="compositionally biased region" description="Polar residues" evidence="7">
    <location>
        <begin position="281"/>
        <end position="306"/>
    </location>
</feature>
<feature type="compositionally biased region" description="Basic residues" evidence="7">
    <location>
        <begin position="310"/>
        <end position="326"/>
    </location>
</feature>
<dbReference type="NCBIfam" id="TIGR00629">
    <property type="entry name" value="uvde"/>
    <property type="match status" value="1"/>
</dbReference>
<feature type="region of interest" description="Disordered" evidence="7">
    <location>
        <begin position="161"/>
        <end position="200"/>
    </location>
</feature>
<dbReference type="PANTHER" id="PTHR31290:SF5">
    <property type="entry name" value="UV-DAMAGE ENDONUCLEASE"/>
    <property type="match status" value="1"/>
</dbReference>
<name>A0AAW1RBS2_9CHLO</name>
<sequence>MQAEYSRTKVTVSARQPSSRTTARSIAVNTSAGTSPVKAAQPSKRRSSRKATLQEDSVSGSSTLERAAGGTQPSREQAIALLAQCLPELAAGTSKAKGADAASALDFLQSANLTGALSRLEGSQESTSVLAQPTRDHSTQLPPEAQAVLAELRLPEGAAAHPLDATMPPKNPSKPKGRPPAKGSAAAKRRAKTAASGLTETAATEIAERLAQADPALLDSMIDAASQATAQPTADPAPGLEALGGNASAKLQAPTEDPTAHPDRANSTLASNDAALIAGGATNTLPGVNGSQEAPSSPTAAANGSISPPAKKRGASSRRSKIKHRAGASAAEMALAIEAARALEAPAEQAAGPAEDKAPAPKKKGPRKAAAVKTEGDDNLEVDALTEPPANGKPAARKRAPAKRKGAVAGAASLPEVKVEVKEKAAEGEAGAAPPAKRRRGPSKAKLAAEAAAAAAAQMPEIKDEESAEEPAPAKPKRARAPRKTKAAAAQEADNTSTVNSDVGTAMTGDPGSIKKKKASSKDSQGSVENEEAGADGEEVVPKPKRERKKKRGDPGMPPAFEIPSLDLLPEARATKLDPRPVPNLGYACLNMELREQRVPIFTNRDCVLKSYIDKGLPFVSGLVKENTKALAAIVHWNHLNGIRFFRMTSTMFPWCTEYEMEDLPDWEEIKGHLAFAGDLARAYDIRMTFHPSHFIKLAADNEDLLAKSLKEMEVHSKILDYMGYEPSVWNKTNIHIGGVYGDKQGTMERFAKNFKRLSPNAQKRLTLENDDWPSGFAVSDLLWIHKEAGIPIVFDFHHHKFCPGGLTEKEALEAAVKTWPEGIRPAVHWSESQEGRKPHAHSDYIAGPMNLHGLEKDVDVMIEAKCKEQTLLRFRELTSRPAEGADMAMKFV</sequence>
<feature type="compositionally biased region" description="Acidic residues" evidence="7">
    <location>
        <begin position="529"/>
        <end position="539"/>
    </location>
</feature>
<reference evidence="8 9" key="1">
    <citation type="journal article" date="2024" name="Nat. Commun.">
        <title>Phylogenomics reveals the evolutionary origins of lichenization in chlorophyte algae.</title>
        <authorList>
            <person name="Puginier C."/>
            <person name="Libourel C."/>
            <person name="Otte J."/>
            <person name="Skaloud P."/>
            <person name="Haon M."/>
            <person name="Grisel S."/>
            <person name="Petersen M."/>
            <person name="Berrin J.G."/>
            <person name="Delaux P.M."/>
            <person name="Dal Grande F."/>
            <person name="Keller J."/>
        </authorList>
    </citation>
    <scope>NUCLEOTIDE SEQUENCE [LARGE SCALE GENOMIC DNA]</scope>
    <source>
        <strain evidence="8 9">SAG 2145</strain>
    </source>
</reference>
<protein>
    <submittedName>
        <fullName evidence="8">Uncharacterized protein</fullName>
    </submittedName>
</protein>
<keyword evidence="4" id="KW-0228">DNA excision</keyword>
<dbReference type="SUPFAM" id="SSF51658">
    <property type="entry name" value="Xylose isomerase-like"/>
    <property type="match status" value="1"/>
</dbReference>
<keyword evidence="3" id="KW-0227">DNA damage</keyword>
<gene>
    <name evidence="8" type="ORF">WJX74_000567</name>
</gene>
<dbReference type="GO" id="GO:0009411">
    <property type="term" value="P:response to UV"/>
    <property type="evidence" value="ECO:0007669"/>
    <property type="project" value="InterPro"/>
</dbReference>
<evidence type="ECO:0000256" key="4">
    <source>
        <dbReference type="ARBA" id="ARBA00022769"/>
    </source>
</evidence>
<feature type="compositionally biased region" description="Polar residues" evidence="7">
    <location>
        <begin position="8"/>
        <end position="34"/>
    </location>
</feature>
<dbReference type="InterPro" id="IPR004601">
    <property type="entry name" value="UvdE"/>
</dbReference>
<evidence type="ECO:0000256" key="7">
    <source>
        <dbReference type="SAM" id="MobiDB-lite"/>
    </source>
</evidence>
<dbReference type="GO" id="GO:0016787">
    <property type="term" value="F:hydrolase activity"/>
    <property type="evidence" value="ECO:0007669"/>
    <property type="project" value="UniProtKB-KW"/>
</dbReference>
<feature type="compositionally biased region" description="Low complexity" evidence="7">
    <location>
        <begin position="444"/>
        <end position="457"/>
    </location>
</feature>
<evidence type="ECO:0000256" key="3">
    <source>
        <dbReference type="ARBA" id="ARBA00022763"/>
    </source>
</evidence>
<feature type="region of interest" description="Disordered" evidence="7">
    <location>
        <begin position="1"/>
        <end position="75"/>
    </location>
</feature>
<feature type="region of interest" description="Disordered" evidence="7">
    <location>
        <begin position="346"/>
        <end position="563"/>
    </location>
</feature>
<feature type="compositionally biased region" description="Polar residues" evidence="7">
    <location>
        <begin position="494"/>
        <end position="503"/>
    </location>
</feature>
<dbReference type="Proteomes" id="UP001438707">
    <property type="component" value="Unassembled WGS sequence"/>
</dbReference>
<evidence type="ECO:0000256" key="1">
    <source>
        <dbReference type="ARBA" id="ARBA00022722"/>
    </source>
</evidence>
<evidence type="ECO:0000313" key="9">
    <source>
        <dbReference type="Proteomes" id="UP001438707"/>
    </source>
</evidence>
<feature type="compositionally biased region" description="Basic residues" evidence="7">
    <location>
        <begin position="395"/>
        <end position="406"/>
    </location>
</feature>
<feature type="compositionally biased region" description="Basic residues" evidence="7">
    <location>
        <begin position="543"/>
        <end position="552"/>
    </location>
</feature>
<dbReference type="EMBL" id="JALJOS010000014">
    <property type="protein sequence ID" value="KAK9831028.1"/>
    <property type="molecule type" value="Genomic_DNA"/>
</dbReference>
<proteinExistence type="predicted"/>
<dbReference type="Pfam" id="PF03851">
    <property type="entry name" value="UvdE"/>
    <property type="match status" value="1"/>
</dbReference>
<keyword evidence="2" id="KW-0255">Endonuclease</keyword>
<keyword evidence="5" id="KW-0378">Hydrolase</keyword>
<comment type="caution">
    <text evidence="8">The sequence shown here is derived from an EMBL/GenBank/DDBJ whole genome shotgun (WGS) entry which is preliminary data.</text>
</comment>
<dbReference type="GO" id="GO:0004519">
    <property type="term" value="F:endonuclease activity"/>
    <property type="evidence" value="ECO:0007669"/>
    <property type="project" value="UniProtKB-KW"/>
</dbReference>
<evidence type="ECO:0000313" key="8">
    <source>
        <dbReference type="EMBL" id="KAK9831028.1"/>
    </source>
</evidence>
<feature type="region of interest" description="Disordered" evidence="7">
    <location>
        <begin position="280"/>
        <end position="327"/>
    </location>
</feature>
<keyword evidence="6" id="KW-0234">DNA repair</keyword>
<dbReference type="InterPro" id="IPR036237">
    <property type="entry name" value="Xyl_isomerase-like_sf"/>
</dbReference>
<dbReference type="Gene3D" id="3.20.20.150">
    <property type="entry name" value="Divalent-metal-dependent TIM barrel enzymes"/>
    <property type="match status" value="1"/>
</dbReference>
<feature type="compositionally biased region" description="Basic residues" evidence="7">
    <location>
        <begin position="475"/>
        <end position="486"/>
    </location>
</feature>
<feature type="compositionally biased region" description="Low complexity" evidence="7">
    <location>
        <begin position="227"/>
        <end position="237"/>
    </location>
</feature>
<dbReference type="PANTHER" id="PTHR31290">
    <property type="entry name" value="UV-DAMAGE ENDONUCLEASE"/>
    <property type="match status" value="1"/>
</dbReference>